<accession>A0A9Q1EYY9</accession>
<gene>
    <name evidence="1" type="ORF">SKAU_G00262630</name>
</gene>
<reference evidence="1" key="1">
    <citation type="journal article" date="2023" name="Science">
        <title>Genome structures resolve the early diversification of teleost fishes.</title>
        <authorList>
            <person name="Parey E."/>
            <person name="Louis A."/>
            <person name="Montfort J."/>
            <person name="Bouchez O."/>
            <person name="Roques C."/>
            <person name="Iampietro C."/>
            <person name="Lluch J."/>
            <person name="Castinel A."/>
            <person name="Donnadieu C."/>
            <person name="Desvignes T."/>
            <person name="Floi Bucao C."/>
            <person name="Jouanno E."/>
            <person name="Wen M."/>
            <person name="Mejri S."/>
            <person name="Dirks R."/>
            <person name="Jansen H."/>
            <person name="Henkel C."/>
            <person name="Chen W.J."/>
            <person name="Zahm M."/>
            <person name="Cabau C."/>
            <person name="Klopp C."/>
            <person name="Thompson A.W."/>
            <person name="Robinson-Rechavi M."/>
            <person name="Braasch I."/>
            <person name="Lecointre G."/>
            <person name="Bobe J."/>
            <person name="Postlethwait J.H."/>
            <person name="Berthelot C."/>
            <person name="Roest Crollius H."/>
            <person name="Guiguen Y."/>
        </authorList>
    </citation>
    <scope>NUCLEOTIDE SEQUENCE</scope>
    <source>
        <strain evidence="1">WJC10195</strain>
    </source>
</reference>
<dbReference type="AlphaFoldDB" id="A0A9Q1EYY9"/>
<organism evidence="1 2">
    <name type="scientific">Synaphobranchus kaupii</name>
    <name type="common">Kaup's arrowtooth eel</name>
    <dbReference type="NCBI Taxonomy" id="118154"/>
    <lineage>
        <taxon>Eukaryota</taxon>
        <taxon>Metazoa</taxon>
        <taxon>Chordata</taxon>
        <taxon>Craniata</taxon>
        <taxon>Vertebrata</taxon>
        <taxon>Euteleostomi</taxon>
        <taxon>Actinopterygii</taxon>
        <taxon>Neopterygii</taxon>
        <taxon>Teleostei</taxon>
        <taxon>Anguilliformes</taxon>
        <taxon>Synaphobranchidae</taxon>
        <taxon>Synaphobranchus</taxon>
    </lineage>
</organism>
<dbReference type="Proteomes" id="UP001152622">
    <property type="component" value="Chromosome 10"/>
</dbReference>
<evidence type="ECO:0000313" key="2">
    <source>
        <dbReference type="Proteomes" id="UP001152622"/>
    </source>
</evidence>
<evidence type="ECO:0000313" key="1">
    <source>
        <dbReference type="EMBL" id="KAJ8347674.1"/>
    </source>
</evidence>
<name>A0A9Q1EYY9_SYNKA</name>
<comment type="caution">
    <text evidence="1">The sequence shown here is derived from an EMBL/GenBank/DDBJ whole genome shotgun (WGS) entry which is preliminary data.</text>
</comment>
<dbReference type="EMBL" id="JAINUF010000010">
    <property type="protein sequence ID" value="KAJ8347674.1"/>
    <property type="molecule type" value="Genomic_DNA"/>
</dbReference>
<protein>
    <submittedName>
        <fullName evidence="1">Uncharacterized protein</fullName>
    </submittedName>
</protein>
<proteinExistence type="predicted"/>
<keyword evidence="2" id="KW-1185">Reference proteome</keyword>
<sequence length="90" mass="9276">MLGACKEGAVSERDTATAVDALRPVQPLTAPPSKGSSVTWCFEHRAPSPSSVACDATKDEVALGEMGGGGAWLSDTSLSRCPVLGMRDRA</sequence>